<accession>A0ABW6A013</accession>
<organism evidence="1 2">
    <name type="scientific">Psychroserpens luteus</name>
    <dbReference type="NCBI Taxonomy" id="1434066"/>
    <lineage>
        <taxon>Bacteria</taxon>
        <taxon>Pseudomonadati</taxon>
        <taxon>Bacteroidota</taxon>
        <taxon>Flavobacteriia</taxon>
        <taxon>Flavobacteriales</taxon>
        <taxon>Flavobacteriaceae</taxon>
        <taxon>Psychroserpens</taxon>
    </lineage>
</organism>
<dbReference type="RefSeq" id="WP_194509727.1">
    <property type="nucleotide sequence ID" value="NZ_JADILU010000009.1"/>
</dbReference>
<comment type="caution">
    <text evidence="1">The sequence shown here is derived from an EMBL/GenBank/DDBJ whole genome shotgun (WGS) entry which is preliminary data.</text>
</comment>
<evidence type="ECO:0008006" key="3">
    <source>
        <dbReference type="Google" id="ProtNLM"/>
    </source>
</evidence>
<sequence>MKTIASCVQDIIISSPFLEEGLSRQIINFSALAKDLNQPISEMLRKPVKDGAIMMALRRYHQPLNLENSVRLKKVFKNLGDITVRSNLSDFTFQNSKTLIHSHSQVLEKISANHQIFYAFTRGLFESNMIISSSEKESILRAFKKETQIGFQDKLSAISIYLPDGNSKIAGLYYQIFKRLAWENITLYEVVSTTNEFTIVVEDELVDKAFSVIKRLKD</sequence>
<evidence type="ECO:0000313" key="2">
    <source>
        <dbReference type="Proteomes" id="UP001597548"/>
    </source>
</evidence>
<gene>
    <name evidence="1" type="ORF">ACFS29_18470</name>
</gene>
<name>A0ABW6A013_9FLAO</name>
<proteinExistence type="predicted"/>
<keyword evidence="2" id="KW-1185">Reference proteome</keyword>
<evidence type="ECO:0000313" key="1">
    <source>
        <dbReference type="EMBL" id="MFD2917643.1"/>
    </source>
</evidence>
<reference evidence="2" key="1">
    <citation type="journal article" date="2019" name="Int. J. Syst. Evol. Microbiol.">
        <title>The Global Catalogue of Microorganisms (GCM) 10K type strain sequencing project: providing services to taxonomists for standard genome sequencing and annotation.</title>
        <authorList>
            <consortium name="The Broad Institute Genomics Platform"/>
            <consortium name="The Broad Institute Genome Sequencing Center for Infectious Disease"/>
            <person name="Wu L."/>
            <person name="Ma J."/>
        </authorList>
    </citation>
    <scope>NUCLEOTIDE SEQUENCE [LARGE SCALE GENOMIC DNA]</scope>
    <source>
        <strain evidence="2">KCTC 32514</strain>
    </source>
</reference>
<dbReference type="EMBL" id="JBHUOS010000015">
    <property type="protein sequence ID" value="MFD2917643.1"/>
    <property type="molecule type" value="Genomic_DNA"/>
</dbReference>
<dbReference type="Proteomes" id="UP001597548">
    <property type="component" value="Unassembled WGS sequence"/>
</dbReference>
<protein>
    <recommendedName>
        <fullName evidence="3">Aspartate kinase</fullName>
    </recommendedName>
</protein>